<reference evidence="1" key="2">
    <citation type="submission" date="2020-09" db="EMBL/GenBank/DDBJ databases">
        <authorList>
            <person name="Sun Q."/>
            <person name="Zhou Y."/>
        </authorList>
    </citation>
    <scope>NUCLEOTIDE SEQUENCE</scope>
    <source>
        <strain evidence="1">CGMCC 1.14988</strain>
    </source>
</reference>
<evidence type="ECO:0000313" key="2">
    <source>
        <dbReference type="Proteomes" id="UP000650511"/>
    </source>
</evidence>
<name>A0A8J3ETD1_9ACTN</name>
<proteinExistence type="predicted"/>
<organism evidence="1 2">
    <name type="scientific">Egicoccus halophilus</name>
    <dbReference type="NCBI Taxonomy" id="1670830"/>
    <lineage>
        <taxon>Bacteria</taxon>
        <taxon>Bacillati</taxon>
        <taxon>Actinomycetota</taxon>
        <taxon>Nitriliruptoria</taxon>
        <taxon>Egicoccales</taxon>
        <taxon>Egicoccaceae</taxon>
        <taxon>Egicoccus</taxon>
    </lineage>
</organism>
<dbReference type="EMBL" id="BMHA01000004">
    <property type="protein sequence ID" value="GGI04961.1"/>
    <property type="molecule type" value="Genomic_DNA"/>
</dbReference>
<accession>A0A8J3ETD1</accession>
<evidence type="ECO:0000313" key="1">
    <source>
        <dbReference type="EMBL" id="GGI04961.1"/>
    </source>
</evidence>
<dbReference type="Proteomes" id="UP000650511">
    <property type="component" value="Unassembled WGS sequence"/>
</dbReference>
<gene>
    <name evidence="1" type="ORF">GCM10011354_11700</name>
</gene>
<dbReference type="AlphaFoldDB" id="A0A8J3ETD1"/>
<dbReference type="RefSeq" id="WP_130649557.1">
    <property type="nucleotide sequence ID" value="NZ_BMHA01000004.1"/>
</dbReference>
<reference evidence="1" key="1">
    <citation type="journal article" date="2014" name="Int. J. Syst. Evol. Microbiol.">
        <title>Complete genome sequence of Corynebacterium casei LMG S-19264T (=DSM 44701T), isolated from a smear-ripened cheese.</title>
        <authorList>
            <consortium name="US DOE Joint Genome Institute (JGI-PGF)"/>
            <person name="Walter F."/>
            <person name="Albersmeier A."/>
            <person name="Kalinowski J."/>
            <person name="Ruckert C."/>
        </authorList>
    </citation>
    <scope>NUCLEOTIDE SEQUENCE</scope>
    <source>
        <strain evidence="1">CGMCC 1.14988</strain>
    </source>
</reference>
<keyword evidence="2" id="KW-1185">Reference proteome</keyword>
<protein>
    <submittedName>
        <fullName evidence="1">Uncharacterized protein</fullName>
    </submittedName>
</protein>
<comment type="caution">
    <text evidence="1">The sequence shown here is derived from an EMBL/GenBank/DDBJ whole genome shotgun (WGS) entry which is preliminary data.</text>
</comment>
<sequence length="109" mass="12825">MLYRPAVVKATMWMPRWWECELAKLSAALDERWEIGWWTDGIPHGTCEICERRAAWLEFEHAVGCIDVCGWCPAPPFSEARSEDEAFSLARQRSIRWSWQWPKSSEHTL</sequence>